<dbReference type="SUPFAM" id="SSF48371">
    <property type="entry name" value="ARM repeat"/>
    <property type="match status" value="1"/>
</dbReference>
<dbReference type="PANTHER" id="PTHR34105">
    <property type="entry name" value="PROLINE-, GLUTAMIC ACID- AND LEUCINE-RICH PROTEIN 1"/>
    <property type="match status" value="1"/>
</dbReference>
<dbReference type="PANTHER" id="PTHR34105:SF1">
    <property type="entry name" value="PROLINE-, GLUTAMIC ACID- AND LEUCINE-RICH PROTEIN 1"/>
    <property type="match status" value="1"/>
</dbReference>
<reference evidence="7 8" key="1">
    <citation type="submission" date="2015-06" db="EMBL/GenBank/DDBJ databases">
        <title>Talaromyces atroroseus IBT 11181 draft genome.</title>
        <authorList>
            <person name="Rasmussen K.B."/>
            <person name="Rasmussen S."/>
            <person name="Petersen B."/>
            <person name="Sicheritz-Ponten T."/>
            <person name="Mortensen U.H."/>
            <person name="Thrane U."/>
        </authorList>
    </citation>
    <scope>NUCLEOTIDE SEQUENCE [LARGE SCALE GENOMIC DNA]</scope>
    <source>
        <strain evidence="7 8">IBT 11181</strain>
    </source>
</reference>
<comment type="subcellular location">
    <subcellularLocation>
        <location evidence="1">Nucleus</location>
    </subcellularLocation>
</comment>
<dbReference type="GO" id="GO:0006364">
    <property type="term" value="P:rRNA processing"/>
    <property type="evidence" value="ECO:0007669"/>
    <property type="project" value="TreeGrafter"/>
</dbReference>
<name>A0A225ATZ4_TALAT</name>
<proteinExistence type="inferred from homology"/>
<feature type="region of interest" description="Disordered" evidence="5">
    <location>
        <begin position="469"/>
        <end position="489"/>
    </location>
</feature>
<evidence type="ECO:0000313" key="8">
    <source>
        <dbReference type="Proteomes" id="UP000214365"/>
    </source>
</evidence>
<comment type="caution">
    <text evidence="7">The sequence shown here is derived from an EMBL/GenBank/DDBJ whole genome shotgun (WGS) entry which is preliminary data.</text>
</comment>
<evidence type="ECO:0000256" key="1">
    <source>
        <dbReference type="ARBA" id="ARBA00004123"/>
    </source>
</evidence>
<evidence type="ECO:0000256" key="2">
    <source>
        <dbReference type="ARBA" id="ARBA00010511"/>
    </source>
</evidence>
<dbReference type="RefSeq" id="XP_020124531.1">
    <property type="nucleotide sequence ID" value="XM_020259998.1"/>
</dbReference>
<dbReference type="GO" id="GO:0005634">
    <property type="term" value="C:nucleus"/>
    <property type="evidence" value="ECO:0007669"/>
    <property type="project" value="UniProtKB-SubCell"/>
</dbReference>
<evidence type="ECO:0000256" key="3">
    <source>
        <dbReference type="ARBA" id="ARBA00021502"/>
    </source>
</evidence>
<evidence type="ECO:0000259" key="6">
    <source>
        <dbReference type="Pfam" id="PF08167"/>
    </source>
</evidence>
<evidence type="ECO:0000313" key="7">
    <source>
        <dbReference type="EMBL" id="OKL64410.1"/>
    </source>
</evidence>
<gene>
    <name evidence="7" type="ORF">UA08_00216</name>
</gene>
<feature type="compositionally biased region" description="Polar residues" evidence="5">
    <location>
        <begin position="750"/>
        <end position="766"/>
    </location>
</feature>
<dbReference type="AlphaFoldDB" id="A0A225ATZ4"/>
<dbReference type="Pfam" id="PF08167">
    <property type="entry name" value="RIX1"/>
    <property type="match status" value="1"/>
</dbReference>
<comment type="similarity">
    <text evidence="2">Belongs to the RIX1/PELP1 family.</text>
</comment>
<evidence type="ECO:0000256" key="5">
    <source>
        <dbReference type="SAM" id="MobiDB-lite"/>
    </source>
</evidence>
<dbReference type="GeneID" id="30999971"/>
<dbReference type="InterPro" id="IPR012583">
    <property type="entry name" value="RIX1_N"/>
</dbReference>
<feature type="region of interest" description="Disordered" evidence="5">
    <location>
        <begin position="750"/>
        <end position="789"/>
    </location>
</feature>
<feature type="compositionally biased region" description="Polar residues" evidence="5">
    <location>
        <begin position="471"/>
        <end position="489"/>
    </location>
</feature>
<feature type="domain" description="Pre-rRNA-processing protein RIX1 N-terminal" evidence="6">
    <location>
        <begin position="7"/>
        <end position="216"/>
    </location>
</feature>
<feature type="compositionally biased region" description="Acidic residues" evidence="5">
    <location>
        <begin position="780"/>
        <end position="789"/>
    </location>
</feature>
<dbReference type="Proteomes" id="UP000214365">
    <property type="component" value="Unassembled WGS sequence"/>
</dbReference>
<dbReference type="OrthoDB" id="20900at2759"/>
<dbReference type="STRING" id="1441469.A0A225ATZ4"/>
<feature type="region of interest" description="Disordered" evidence="5">
    <location>
        <begin position="669"/>
        <end position="698"/>
    </location>
</feature>
<protein>
    <recommendedName>
        <fullName evidence="3">Pre-rRNA-processing protein RIX1</fullName>
    </recommendedName>
</protein>
<keyword evidence="4" id="KW-0539">Nucleus</keyword>
<dbReference type="EMBL" id="LFMY01000001">
    <property type="protein sequence ID" value="OKL64410.1"/>
    <property type="molecule type" value="Genomic_DNA"/>
</dbReference>
<dbReference type="InterPro" id="IPR016024">
    <property type="entry name" value="ARM-type_fold"/>
</dbReference>
<accession>A0A225ATZ4</accession>
<evidence type="ECO:0000256" key="4">
    <source>
        <dbReference type="ARBA" id="ARBA00023242"/>
    </source>
</evidence>
<feature type="compositionally biased region" description="Polar residues" evidence="5">
    <location>
        <begin position="674"/>
        <end position="688"/>
    </location>
</feature>
<sequence length="789" mass="86228">MASSTSLRAITHRLTTTPVDELPYVASYLAASLSDCSEFTANPETRKKANADGNDALQINKLKTRLTSLLQDRSFGGRWTGIVLIKATLEAGRWEILRDCAPWVRGLLAILSKQDPVSTKKLSIITLTRIFHLTYQYPTLVREITTPNLPGFITALLNLVNGKRASDSVKSVRELPLLETVLSAFVELIGRHPTIFRPFVSQLQKLILPIIASSTATCPLSSKAFHLSQELYVALHHCAPKNTSGEQWASACKNTMTSIHQAADHVFRSVTEQWESSDPSYKHGKMPRVMSDTPEFTESDALGLPSWHGLPAGAARLAALLNLLSKFISIRTASAINIPLGAIIDLVSRLTSVTVPKANEDVVQSNSEFSREERNGLYMELPMIHTACIDVFRAIVSTLQTGVTPLLHTIFEQTLWVLEAENFNNGLRESSYLLMSELLPLVGRSFAKANVFSMSALIQQCCRDLVPGDSNRATQEKQTTSKGNSKNTQVNMNVDALLNPTLKESNSIKESISERQNLAAMTLLPLLYNYLPTEYLPLPVRTEMERAAILTANRSAMVASVMNPMPPIKGRRPIPSILPFLTRRYAEHLEVECLVRPRMPVLLGNSSEHFDAEDYEENEDLAQAEVVVAPSAGIQDLSSNMANRIQPKDMFIAPPATTQNKRILTTESEADDQMGSNSSQKDSEQSLPQAKKARLGNNDVVPAVSASVPVTLSEVSASPAAVPQAASSTPFISSVKESEVSGLNSVAVTQSSGALNFTSSGTANNVDDSDDEMPTLNIEPDTDDDDDDE</sequence>
<keyword evidence="8" id="KW-1185">Reference proteome</keyword>
<organism evidence="7 8">
    <name type="scientific">Talaromyces atroroseus</name>
    <dbReference type="NCBI Taxonomy" id="1441469"/>
    <lineage>
        <taxon>Eukaryota</taxon>
        <taxon>Fungi</taxon>
        <taxon>Dikarya</taxon>
        <taxon>Ascomycota</taxon>
        <taxon>Pezizomycotina</taxon>
        <taxon>Eurotiomycetes</taxon>
        <taxon>Eurotiomycetidae</taxon>
        <taxon>Eurotiales</taxon>
        <taxon>Trichocomaceae</taxon>
        <taxon>Talaromyces</taxon>
        <taxon>Talaromyces sect. Trachyspermi</taxon>
    </lineage>
</organism>